<dbReference type="PANTHER" id="PTHR34071">
    <property type="entry name" value="5-NITROIMIDAZOLE ANTIBIOTICS RESISTANCE PROTEIN, NIMA-FAMILY-RELATED PROTEIN-RELATED"/>
    <property type="match status" value="1"/>
</dbReference>
<comment type="caution">
    <text evidence="1">The sequence shown here is derived from an EMBL/GenBank/DDBJ whole genome shotgun (WGS) entry which is preliminary data.</text>
</comment>
<dbReference type="InterPro" id="IPR012349">
    <property type="entry name" value="Split_barrel_FMN-bd"/>
</dbReference>
<dbReference type="InterPro" id="IPR024747">
    <property type="entry name" value="Pyridox_Oxase-rel"/>
</dbReference>
<dbReference type="Pfam" id="PF12900">
    <property type="entry name" value="Pyridox_ox_2"/>
    <property type="match status" value="1"/>
</dbReference>
<protein>
    <submittedName>
        <fullName evidence="1">Pyridoxamine 5'-phosphate oxidase family protein</fullName>
    </submittedName>
</protein>
<dbReference type="SUPFAM" id="SSF50475">
    <property type="entry name" value="FMN-binding split barrel"/>
    <property type="match status" value="1"/>
</dbReference>
<gene>
    <name evidence="1" type="ORF">E7512_05810</name>
</gene>
<dbReference type="Proteomes" id="UP000754750">
    <property type="component" value="Unassembled WGS sequence"/>
</dbReference>
<dbReference type="Gene3D" id="2.30.110.10">
    <property type="entry name" value="Electron Transport, Fmn-binding Protein, Chain A"/>
    <property type="match status" value="1"/>
</dbReference>
<name>A0A928Q4S6_9FIRM</name>
<sequence length="153" mass="17261">MFPEIRRKDRILSPENTEQLLQKGEYGVLSTMGEEYPYGVPVSYVYENGAVYIHCAVVGSKLENITRNPRVSFCIVGATQVLPGDFTTNYESAVLFGKADEVFAGEKQRAMELLVQKYSPEFMQKGLDYIKKADSRVKVIKITVDHLTGKSRK</sequence>
<evidence type="ECO:0000313" key="1">
    <source>
        <dbReference type="EMBL" id="MBE6833087.1"/>
    </source>
</evidence>
<organism evidence="1 2">
    <name type="scientific">Faecalispora sporosphaeroides</name>
    <dbReference type="NCBI Taxonomy" id="1549"/>
    <lineage>
        <taxon>Bacteria</taxon>
        <taxon>Bacillati</taxon>
        <taxon>Bacillota</taxon>
        <taxon>Clostridia</taxon>
        <taxon>Eubacteriales</taxon>
        <taxon>Oscillospiraceae</taxon>
        <taxon>Faecalispora</taxon>
    </lineage>
</organism>
<dbReference type="EMBL" id="SVNY01000002">
    <property type="protein sequence ID" value="MBE6833087.1"/>
    <property type="molecule type" value="Genomic_DNA"/>
</dbReference>
<dbReference type="PANTHER" id="PTHR34071:SF2">
    <property type="entry name" value="FLAVIN-NUCLEOTIDE-BINDING PROTEIN"/>
    <property type="match status" value="1"/>
</dbReference>
<dbReference type="AlphaFoldDB" id="A0A928Q4S6"/>
<evidence type="ECO:0000313" key="2">
    <source>
        <dbReference type="Proteomes" id="UP000754750"/>
    </source>
</evidence>
<dbReference type="RefSeq" id="WP_020071903.1">
    <property type="nucleotide sequence ID" value="NZ_JBKWRC010000001.1"/>
</dbReference>
<proteinExistence type="predicted"/>
<reference evidence="1" key="1">
    <citation type="submission" date="2019-04" db="EMBL/GenBank/DDBJ databases">
        <title>Evolution of Biomass-Degrading Anaerobic Consortia Revealed by Metagenomics.</title>
        <authorList>
            <person name="Peng X."/>
        </authorList>
    </citation>
    <scope>NUCLEOTIDE SEQUENCE</scope>
    <source>
        <strain evidence="1">SIG551</strain>
    </source>
</reference>
<accession>A0A928Q4S6</accession>